<dbReference type="Pfam" id="PF13577">
    <property type="entry name" value="SnoaL_4"/>
    <property type="match status" value="1"/>
</dbReference>
<evidence type="ECO:0000313" key="3">
    <source>
        <dbReference type="Proteomes" id="UP001143362"/>
    </source>
</evidence>
<evidence type="ECO:0000259" key="1">
    <source>
        <dbReference type="Pfam" id="PF13577"/>
    </source>
</evidence>
<dbReference type="InterPro" id="IPR037401">
    <property type="entry name" value="SnoaL-like"/>
</dbReference>
<feature type="domain" description="SnoaL-like" evidence="1">
    <location>
        <begin position="3"/>
        <end position="127"/>
    </location>
</feature>
<dbReference type="SUPFAM" id="SSF54427">
    <property type="entry name" value="NTF2-like"/>
    <property type="match status" value="1"/>
</dbReference>
<dbReference type="RefSeq" id="WP_279245984.1">
    <property type="nucleotide sequence ID" value="NZ_SHNN01000002.1"/>
</dbReference>
<organism evidence="2 3">
    <name type="scientific">Candidatus Litorirhabdus singularis</name>
    <dbReference type="NCBI Taxonomy" id="2518993"/>
    <lineage>
        <taxon>Bacteria</taxon>
        <taxon>Pseudomonadati</taxon>
        <taxon>Pseudomonadota</taxon>
        <taxon>Gammaproteobacteria</taxon>
        <taxon>Cellvibrionales</taxon>
        <taxon>Halieaceae</taxon>
        <taxon>Candidatus Litorirhabdus</taxon>
    </lineage>
</organism>
<dbReference type="CDD" id="cd00531">
    <property type="entry name" value="NTF2_like"/>
    <property type="match status" value="1"/>
</dbReference>
<keyword evidence="3" id="KW-1185">Reference proteome</keyword>
<proteinExistence type="predicted"/>
<protein>
    <submittedName>
        <fullName evidence="2">Nuclear transport factor 2 family protein</fullName>
    </submittedName>
</protein>
<accession>A0ABT3TJP0</accession>
<evidence type="ECO:0000313" key="2">
    <source>
        <dbReference type="EMBL" id="MCX2981991.1"/>
    </source>
</evidence>
<comment type="caution">
    <text evidence="2">The sequence shown here is derived from an EMBL/GenBank/DDBJ whole genome shotgun (WGS) entry which is preliminary data.</text>
</comment>
<dbReference type="Gene3D" id="3.10.450.50">
    <property type="match status" value="1"/>
</dbReference>
<dbReference type="EMBL" id="SHNN01000002">
    <property type="protein sequence ID" value="MCX2981991.1"/>
    <property type="molecule type" value="Genomic_DNA"/>
</dbReference>
<sequence>MNDSRLIENLIYTYAERIDAGELESVAELFREAAIVAPAQDSHVGGYEAVLAMYQQACRIYESTGTPQTKHLTTNVIIEVDGDEGRARSYFTVIQATDALALQPIISGRYHDTFVRSDAGWRFEERKMFVDLMGDCSAHLLYDSSALT</sequence>
<dbReference type="InterPro" id="IPR032710">
    <property type="entry name" value="NTF2-like_dom_sf"/>
</dbReference>
<dbReference type="Proteomes" id="UP001143362">
    <property type="component" value="Unassembled WGS sequence"/>
</dbReference>
<reference evidence="2" key="1">
    <citation type="submission" date="2019-02" db="EMBL/GenBank/DDBJ databases">
        <authorList>
            <person name="Li S.-H."/>
        </authorList>
    </citation>
    <scope>NUCLEOTIDE SEQUENCE</scope>
    <source>
        <strain evidence="2">IMCC14734</strain>
    </source>
</reference>
<name>A0ABT3TJP0_9GAMM</name>
<gene>
    <name evidence="2" type="ORF">EYC98_14100</name>
</gene>